<feature type="signal peptide" evidence="1">
    <location>
        <begin position="1"/>
        <end position="21"/>
    </location>
</feature>
<dbReference type="InterPro" id="IPR010870">
    <property type="entry name" value="Porin_O/P"/>
</dbReference>
<dbReference type="Gene3D" id="2.40.160.10">
    <property type="entry name" value="Porin"/>
    <property type="match status" value="1"/>
</dbReference>
<evidence type="ECO:0000256" key="1">
    <source>
        <dbReference type="SAM" id="SignalP"/>
    </source>
</evidence>
<evidence type="ECO:0000313" key="2">
    <source>
        <dbReference type="EMBL" id="AAY48595.1"/>
    </source>
</evidence>
<evidence type="ECO:0000313" key="3">
    <source>
        <dbReference type="Proteomes" id="UP000000420"/>
    </source>
</evidence>
<dbReference type="InterPro" id="IPR023614">
    <property type="entry name" value="Porin_dom_sf"/>
</dbReference>
<protein>
    <submittedName>
        <fullName evidence="2">Polyphosphate-selective porin O</fullName>
    </submittedName>
</protein>
<dbReference type="Pfam" id="PF07396">
    <property type="entry name" value="Porin_O_P"/>
    <property type="match status" value="1"/>
</dbReference>
<dbReference type="SUPFAM" id="SSF56935">
    <property type="entry name" value="Porins"/>
    <property type="match status" value="1"/>
</dbReference>
<name>A0A0H2X607_XANC8</name>
<accession>A0A0H2X607</accession>
<dbReference type="Proteomes" id="UP000000420">
    <property type="component" value="Chromosome"/>
</dbReference>
<dbReference type="KEGG" id="xcb:XC_1529"/>
<dbReference type="EMBL" id="CP000050">
    <property type="protein sequence ID" value="AAY48595.1"/>
    <property type="molecule type" value="Genomic_DNA"/>
</dbReference>
<dbReference type="HOGENOM" id="CLU_031025_4_1_6"/>
<dbReference type="AlphaFoldDB" id="A0A0H2X607"/>
<sequence>MKTTLLVALMACLGAMSEAAAVEVTVGGRLHLDYARYNADVRQLDNGMLLRRARLDMDGKLTSDWSFELAYDFANVYALTNTGTVKDGDFKEGFTDIALHYDGWKQADLNVGQTKVPFGLEELNSSNAISFIERALSTDAFAPSRRLGAEVSRNRDHYSVSVMGFGSSFDGRERGRGLAARATVTPIYAGGGNTVLHLGIAAVVERPTGEVKFTARPESRALDVRFLNTGKLADVTHVGRLGLEAAAKSGPLSLQAEWMQTAIKREGIGTDATLEGWYVMGSWVLTGESRQYSSGRFKGVPVQRPGGAWEVTARYSHLDLDNANVRGGEEDNLTLGVNYYASKHLRIMLNYIDVHSERRGKADSPQILLMRAQLAF</sequence>
<gene>
    <name evidence="2" type="ordered locus">XC_1529</name>
</gene>
<feature type="chain" id="PRO_5002601498" evidence="1">
    <location>
        <begin position="22"/>
        <end position="376"/>
    </location>
</feature>
<proteinExistence type="predicted"/>
<organism evidence="2 3">
    <name type="scientific">Xanthomonas campestris pv. campestris (strain 8004)</name>
    <dbReference type="NCBI Taxonomy" id="314565"/>
    <lineage>
        <taxon>Bacteria</taxon>
        <taxon>Pseudomonadati</taxon>
        <taxon>Pseudomonadota</taxon>
        <taxon>Gammaproteobacteria</taxon>
        <taxon>Lysobacterales</taxon>
        <taxon>Lysobacteraceae</taxon>
        <taxon>Xanthomonas</taxon>
    </lineage>
</organism>
<reference evidence="2 3" key="1">
    <citation type="journal article" date="2005" name="Genome Res.">
        <title>Comparative and functional genomic analyses of the pathogenicity of phytopathogen Xanthomonas campestris pv. campestris.</title>
        <authorList>
            <person name="Qian W."/>
            <person name="Jia Y."/>
            <person name="Ren S.X."/>
            <person name="He Y.Q."/>
            <person name="Feng J.X."/>
            <person name="Lu L.F."/>
            <person name="Sun Q."/>
            <person name="Ying G."/>
            <person name="Tang D.J."/>
            <person name="Tang H."/>
            <person name="Wu W."/>
            <person name="Hao P."/>
            <person name="Wang L."/>
            <person name="Jiang B.L."/>
            <person name="Zeng S."/>
            <person name="Gu W.Y."/>
            <person name="Lu G."/>
            <person name="Rong L."/>
            <person name="Tian Y."/>
            <person name="Yao Z."/>
            <person name="Fu G."/>
            <person name="Chen B."/>
            <person name="Fang R."/>
            <person name="Qiang B."/>
            <person name="Chen Z."/>
            <person name="Zhao G.P."/>
            <person name="Tang J.L."/>
            <person name="He C."/>
        </authorList>
    </citation>
    <scope>NUCLEOTIDE SEQUENCE [LARGE SCALE GENOMIC DNA]</scope>
    <source>
        <strain evidence="2 3">8004</strain>
    </source>
</reference>
<keyword evidence="1" id="KW-0732">Signal</keyword>